<dbReference type="AlphaFoldDB" id="A9NZT1"/>
<proteinExistence type="evidence at transcript level"/>
<organism evidence="1">
    <name type="scientific">Picea sitchensis</name>
    <name type="common">Sitka spruce</name>
    <name type="synonym">Pinus sitchensis</name>
    <dbReference type="NCBI Taxonomy" id="3332"/>
    <lineage>
        <taxon>Eukaryota</taxon>
        <taxon>Viridiplantae</taxon>
        <taxon>Streptophyta</taxon>
        <taxon>Embryophyta</taxon>
        <taxon>Tracheophyta</taxon>
        <taxon>Spermatophyta</taxon>
        <taxon>Pinopsida</taxon>
        <taxon>Pinidae</taxon>
        <taxon>Conifers I</taxon>
        <taxon>Pinales</taxon>
        <taxon>Pinaceae</taxon>
        <taxon>Picea</taxon>
    </lineage>
</organism>
<evidence type="ECO:0000313" key="1">
    <source>
        <dbReference type="EMBL" id="ABK26142.1"/>
    </source>
</evidence>
<protein>
    <submittedName>
        <fullName evidence="1">Uncharacterized protein</fullName>
    </submittedName>
</protein>
<name>A9NZT1_PICSI</name>
<reference evidence="1" key="1">
    <citation type="journal article" date="2008" name="BMC Genomics">
        <title>A conifer genomics resource of 200,000 spruce (Picea spp.) ESTs and 6,464 high-quality, sequence-finished full-length cDNAs for Sitka spruce (Picea sitchensis).</title>
        <authorList>
            <person name="Ralph S.G."/>
            <person name="Chun H.J."/>
            <person name="Kolosova N."/>
            <person name="Cooper D."/>
            <person name="Oddy C."/>
            <person name="Ritland C.E."/>
            <person name="Kirkpatrick R."/>
            <person name="Moore R."/>
            <person name="Barber S."/>
            <person name="Holt R.A."/>
            <person name="Jones S.J."/>
            <person name="Marra M.A."/>
            <person name="Douglas C.J."/>
            <person name="Ritland K."/>
            <person name="Bohlmann J."/>
        </authorList>
    </citation>
    <scope>NUCLEOTIDE SEQUENCE</scope>
    <source>
        <tissue evidence="1">Green portion of the leader tissue</tissue>
    </source>
</reference>
<dbReference type="EMBL" id="EF086886">
    <property type="protein sequence ID" value="ABK26142.1"/>
    <property type="molecule type" value="mRNA"/>
</dbReference>
<sequence>MADFFGAPCNYDCSGVMEFEVSGYGDMEAALPKRVMDKLLAWLHANLITSMQNHFGQITRALISSPGFNDTVNDYCGFLLDQATSSIPELKAAMFIPGARHRVLNVMKMQVKQALVLLLVGSGENYNDAKAFVDLYVTDTV</sequence>
<accession>A9NZT1</accession>